<comment type="caution">
    <text evidence="1">The sequence shown here is derived from an EMBL/GenBank/DDBJ whole genome shotgun (WGS) entry which is preliminary data.</text>
</comment>
<sequence length="60" mass="6683">VKPLKEDAAPLDSQFFIPAQEPYKASVAENGSSEYAEVDIEGARQLLDGRTPEVRIMYNK</sequence>
<evidence type="ECO:0000313" key="1">
    <source>
        <dbReference type="EMBL" id="NKX50066.1"/>
    </source>
</evidence>
<evidence type="ECO:0000313" key="2">
    <source>
        <dbReference type="Proteomes" id="UP000523795"/>
    </source>
</evidence>
<feature type="non-terminal residue" evidence="1">
    <location>
        <position position="1"/>
    </location>
</feature>
<organism evidence="1 2">
    <name type="scientific">Arthrobacter deserti</name>
    <dbReference type="NCBI Taxonomy" id="1742687"/>
    <lineage>
        <taxon>Bacteria</taxon>
        <taxon>Bacillati</taxon>
        <taxon>Actinomycetota</taxon>
        <taxon>Actinomycetes</taxon>
        <taxon>Micrococcales</taxon>
        <taxon>Micrococcaceae</taxon>
        <taxon>Arthrobacter</taxon>
    </lineage>
</organism>
<reference evidence="1 2" key="1">
    <citation type="submission" date="2020-04" db="EMBL/GenBank/DDBJ databases">
        <authorList>
            <person name="Liu S."/>
        </authorList>
    </citation>
    <scope>NUCLEOTIDE SEQUENCE [LARGE SCALE GENOMIC DNA]</scope>
    <source>
        <strain evidence="1 2">CGMCC 1.15091</strain>
    </source>
</reference>
<dbReference type="Proteomes" id="UP000523795">
    <property type="component" value="Unassembled WGS sequence"/>
</dbReference>
<protein>
    <submittedName>
        <fullName evidence="1">ABC transporter family substrate-binding protein</fullName>
    </submittedName>
</protein>
<gene>
    <name evidence="1" type="ORF">HER39_05665</name>
</gene>
<accession>A0ABX1JP88</accession>
<keyword evidence="2" id="KW-1185">Reference proteome</keyword>
<dbReference type="EMBL" id="JAAZSR010000059">
    <property type="protein sequence ID" value="NKX50066.1"/>
    <property type="molecule type" value="Genomic_DNA"/>
</dbReference>
<name>A0ABX1JP88_9MICC</name>
<proteinExistence type="predicted"/>
<feature type="non-terminal residue" evidence="1">
    <location>
        <position position="60"/>
    </location>
</feature>